<keyword evidence="3 4" id="KW-0269">Exonuclease</keyword>
<dbReference type="HOGENOM" id="CLU_056349_2_0_9"/>
<dbReference type="SUPFAM" id="SSF109604">
    <property type="entry name" value="HD-domain/PDEase-like"/>
    <property type="match status" value="1"/>
</dbReference>
<evidence type="ECO:0000259" key="5">
    <source>
        <dbReference type="PROSITE" id="PS51831"/>
    </source>
</evidence>
<evidence type="ECO:0000256" key="2">
    <source>
        <dbReference type="ARBA" id="ARBA00022801"/>
    </source>
</evidence>
<evidence type="ECO:0000256" key="3">
    <source>
        <dbReference type="ARBA" id="ARBA00022839"/>
    </source>
</evidence>
<dbReference type="Proteomes" id="UP000010119">
    <property type="component" value="Unassembled WGS sequence"/>
</dbReference>
<dbReference type="InterPro" id="IPR003607">
    <property type="entry name" value="HD/PDEase_dom"/>
</dbReference>
<dbReference type="PANTHER" id="PTHR37294">
    <property type="entry name" value="3'-5' EXORIBONUCLEASE YHAM"/>
    <property type="match status" value="1"/>
</dbReference>
<dbReference type="SMART" id="SM00471">
    <property type="entry name" value="HDc"/>
    <property type="match status" value="1"/>
</dbReference>
<dbReference type="PROSITE" id="PS51831">
    <property type="entry name" value="HD"/>
    <property type="match status" value="1"/>
</dbReference>
<evidence type="ECO:0000256" key="4">
    <source>
        <dbReference type="HAMAP-Rule" id="MF_01427"/>
    </source>
</evidence>
<evidence type="ECO:0000256" key="1">
    <source>
        <dbReference type="ARBA" id="ARBA00022722"/>
    </source>
</evidence>
<dbReference type="GO" id="GO:0000175">
    <property type="term" value="F:3'-5'-RNA exonuclease activity"/>
    <property type="evidence" value="ECO:0007669"/>
    <property type="project" value="UniProtKB-UniRule"/>
</dbReference>
<dbReference type="InterPro" id="IPR006674">
    <property type="entry name" value="HD_domain"/>
</dbReference>
<protein>
    <recommendedName>
        <fullName evidence="4">3'-5' exoribonuclease YhaM</fullName>
        <ecNumber evidence="4">3.1.-.-</ecNumber>
    </recommendedName>
</protein>
<dbReference type="NCBIfam" id="NF010007">
    <property type="entry name" value="PRK13480.1"/>
    <property type="match status" value="1"/>
</dbReference>
<gene>
    <name evidence="6" type="primary">cbf</name>
    <name evidence="4" type="synonym">yhaM</name>
    <name evidence="6" type="ORF">HMPREF0556_11595</name>
</gene>
<dbReference type="PROSITE" id="PS51257">
    <property type="entry name" value="PROKAR_LIPOPROTEIN"/>
    <property type="match status" value="1"/>
</dbReference>
<keyword evidence="2 4" id="KW-0378">Hydrolase</keyword>
<evidence type="ECO:0000313" key="7">
    <source>
        <dbReference type="Proteomes" id="UP000010119"/>
    </source>
</evidence>
<dbReference type="InterPro" id="IPR020873">
    <property type="entry name" value="3'-5'_exoribonuclease_YhaM"/>
</dbReference>
<comment type="similarity">
    <text evidence="4">Belongs to the YhaM family.</text>
</comment>
<organism evidence="6 7">
    <name type="scientific">Listeria grayi DSM 20601</name>
    <dbReference type="NCBI Taxonomy" id="525367"/>
    <lineage>
        <taxon>Bacteria</taxon>
        <taxon>Bacillati</taxon>
        <taxon>Bacillota</taxon>
        <taxon>Bacilli</taxon>
        <taxon>Bacillales</taxon>
        <taxon>Listeriaceae</taxon>
        <taxon>Listeria</taxon>
    </lineage>
</organism>
<dbReference type="CDD" id="cd00077">
    <property type="entry name" value="HDc"/>
    <property type="match status" value="1"/>
</dbReference>
<evidence type="ECO:0000313" key="6">
    <source>
        <dbReference type="EMBL" id="EFI82910.1"/>
    </source>
</evidence>
<keyword evidence="7" id="KW-1185">Reference proteome</keyword>
<dbReference type="EMBL" id="ACCR02000005">
    <property type="protein sequence ID" value="EFI82910.1"/>
    <property type="molecule type" value="Genomic_DNA"/>
</dbReference>
<dbReference type="Gene3D" id="1.10.3210.10">
    <property type="entry name" value="Hypothetical protein af1432"/>
    <property type="match status" value="1"/>
</dbReference>
<dbReference type="InterPro" id="IPR050798">
    <property type="entry name" value="YhaM_exoribonuc/phosphodiest"/>
</dbReference>
<dbReference type="GO" id="GO:0031125">
    <property type="term" value="P:rRNA 3'-end processing"/>
    <property type="evidence" value="ECO:0007669"/>
    <property type="project" value="TreeGrafter"/>
</dbReference>
<dbReference type="Pfam" id="PF01966">
    <property type="entry name" value="HD"/>
    <property type="match status" value="1"/>
</dbReference>
<dbReference type="PANTHER" id="PTHR37294:SF1">
    <property type="entry name" value="3'-5' EXORIBONUCLEASE YHAM"/>
    <property type="match status" value="1"/>
</dbReference>
<dbReference type="InterPro" id="IPR012340">
    <property type="entry name" value="NA-bd_OB-fold"/>
</dbReference>
<dbReference type="STRING" id="525367.HMPREF0556_11595"/>
<reference evidence="6" key="1">
    <citation type="submission" date="2010-06" db="EMBL/GenBank/DDBJ databases">
        <authorList>
            <person name="Muzny D."/>
            <person name="Qin X."/>
            <person name="Buhay C."/>
            <person name="Dugan-Rocha S."/>
            <person name="Ding Y."/>
            <person name="Chen G."/>
            <person name="Hawes A."/>
            <person name="Holder M."/>
            <person name="Jhangiani S."/>
            <person name="Johnson A."/>
            <person name="Khan Z."/>
            <person name="Li Z."/>
            <person name="Liu W."/>
            <person name="Liu X."/>
            <person name="Perez L."/>
            <person name="Shen H."/>
            <person name="Wang Q."/>
            <person name="Watt J."/>
            <person name="Xi L."/>
            <person name="Xin Y."/>
            <person name="Zhou J."/>
            <person name="Deng J."/>
            <person name="Jiang H."/>
            <person name="Liu Y."/>
            <person name="Qu J."/>
            <person name="Song X.-Z."/>
            <person name="Zhang L."/>
            <person name="Villasana D."/>
            <person name="Johnson A."/>
            <person name="Liu J."/>
            <person name="Liyanage D."/>
            <person name="Lorensuhewa L."/>
            <person name="Robinson T."/>
            <person name="Song A."/>
            <person name="Song B.-B."/>
            <person name="Dinh H."/>
            <person name="Thornton R."/>
            <person name="Coyle M."/>
            <person name="Francisco L."/>
            <person name="Jackson L."/>
            <person name="Javaid M."/>
            <person name="Korchina V."/>
            <person name="Kovar C."/>
            <person name="Mata R."/>
            <person name="Mathew T."/>
            <person name="Ngo R."/>
            <person name="Nguyen L."/>
            <person name="Nguyen N."/>
            <person name="Okwuonu G."/>
            <person name="Ongeri F."/>
            <person name="Pham C."/>
            <person name="Simmons D."/>
            <person name="Wilczek-Boney K."/>
            <person name="Hale W."/>
            <person name="Jakkamsetti A."/>
            <person name="Pham P."/>
            <person name="Ruth R."/>
            <person name="San Lucas F."/>
            <person name="Warren J."/>
            <person name="Zhang J."/>
            <person name="Zhao Z."/>
            <person name="Zhou C."/>
            <person name="Zhu D."/>
            <person name="Lee S."/>
            <person name="Bess C."/>
            <person name="Blankenburg K."/>
            <person name="Forbes L."/>
            <person name="Fu Q."/>
            <person name="Gubbala S."/>
            <person name="Hirani K."/>
            <person name="Jayaseelan J.C."/>
            <person name="Lara F."/>
            <person name="Munidasa M."/>
            <person name="Palculict T."/>
            <person name="Patil S."/>
            <person name="Pu L.-L."/>
            <person name="Saada N."/>
            <person name="Tang L."/>
            <person name="Weissenberger G."/>
            <person name="Zhu Y."/>
            <person name="Hemphill L."/>
            <person name="Shang Y."/>
            <person name="Youmans B."/>
            <person name="Ayvaz T."/>
            <person name="Ross M."/>
            <person name="Santibanez J."/>
            <person name="Aqrawi P."/>
            <person name="Gross S."/>
            <person name="Joshi V."/>
            <person name="Fowler G."/>
            <person name="Nazareth L."/>
            <person name="Reid J."/>
            <person name="Worley K."/>
            <person name="Petrosino J."/>
            <person name="Highlander S."/>
            <person name="Gibbs R."/>
        </authorList>
    </citation>
    <scope>NUCLEOTIDE SEQUENCE [LARGE SCALE GENOMIC DNA]</scope>
    <source>
        <strain evidence="6">DSM 20601</strain>
    </source>
</reference>
<dbReference type="AlphaFoldDB" id="D7UZR5"/>
<name>D7UZR5_LISGR</name>
<dbReference type="EC" id="3.1.-.-" evidence="4"/>
<dbReference type="FunFam" id="1.10.3210.10:FF:000008">
    <property type="entry name" value="3'-5' exoribonuclease YhaM"/>
    <property type="match status" value="1"/>
</dbReference>
<sequence>MKQVQIIFQVWSVSCYTREKENADRKKATKLEKRLLDFEVGSTVELYLLIKSSVKGTASNGKPFLSLVFQDKSGELEAKLWDIKETDEQAYGAEQIVHVVGDIQNYRGRKQLKIRQIRQTSPFDNVQASEFMETAPIDKASMAEEVTQYIFEMKNANLQRITRAILKKHQEAFYEYPAAMRHHHEFVSGLSFHVVSMLRLAKAIAGLYPNVNQDLLYAGIILHDIGKVKELSGPVSTTYTLEGNLIGHISIVVEEVGKVAEELGIDSEEVVILKHILLAHHGKGEWGSPKPPLVREAEILHQIDNFDATMVMMDKALRHTKPGEFTERVFGLDNRAFYKPTFE</sequence>
<comment type="caution">
    <text evidence="6">The sequence shown here is derived from an EMBL/GenBank/DDBJ whole genome shotgun (WGS) entry which is preliminary data.</text>
</comment>
<keyword evidence="1 4" id="KW-0540">Nuclease</keyword>
<dbReference type="HAMAP" id="MF_01427">
    <property type="entry name" value="3_5_Exoribonuc_YhaM"/>
    <property type="match status" value="1"/>
</dbReference>
<feature type="domain" description="HD" evidence="5">
    <location>
        <begin position="193"/>
        <end position="309"/>
    </location>
</feature>
<proteinExistence type="inferred from homology"/>
<accession>D7UZR5</accession>
<dbReference type="eggNOG" id="COG3481">
    <property type="taxonomic scope" value="Bacteria"/>
</dbReference>
<dbReference type="CDD" id="cd04492">
    <property type="entry name" value="YhaM_OBF_like"/>
    <property type="match status" value="1"/>
</dbReference>
<comment type="function">
    <text evidence="4">Shows a 3'-5' exoribonuclease activity.</text>
</comment>
<dbReference type="Gene3D" id="2.40.50.140">
    <property type="entry name" value="Nucleic acid-binding proteins"/>
    <property type="match status" value="1"/>
</dbReference>